<dbReference type="InterPro" id="IPR051604">
    <property type="entry name" value="Ergot_Alk_Oxidoreductase"/>
</dbReference>
<dbReference type="InterPro" id="IPR008030">
    <property type="entry name" value="NmrA-like"/>
</dbReference>
<dbReference type="RefSeq" id="XP_070890762.1">
    <property type="nucleotide sequence ID" value="XM_071035566.1"/>
</dbReference>
<evidence type="ECO:0000313" key="2">
    <source>
        <dbReference type="EMBL" id="KAL2871783.1"/>
    </source>
</evidence>
<dbReference type="Proteomes" id="UP001610432">
    <property type="component" value="Unassembled WGS sequence"/>
</dbReference>
<evidence type="ECO:0000259" key="1">
    <source>
        <dbReference type="Pfam" id="PF05368"/>
    </source>
</evidence>
<dbReference type="InterPro" id="IPR036291">
    <property type="entry name" value="NAD(P)-bd_dom_sf"/>
</dbReference>
<comment type="caution">
    <text evidence="2">The sequence shown here is derived from an EMBL/GenBank/DDBJ whole genome shotgun (WGS) entry which is preliminary data.</text>
</comment>
<proteinExistence type="predicted"/>
<reference evidence="2 3" key="1">
    <citation type="submission" date="2024-07" db="EMBL/GenBank/DDBJ databases">
        <title>Section-level genome sequencing and comparative genomics of Aspergillus sections Usti and Cavernicolus.</title>
        <authorList>
            <consortium name="Lawrence Berkeley National Laboratory"/>
            <person name="Nybo J.L."/>
            <person name="Vesth T.C."/>
            <person name="Theobald S."/>
            <person name="Frisvad J.C."/>
            <person name="Larsen T.O."/>
            <person name="Kjaerboelling I."/>
            <person name="Rothschild-Mancinelli K."/>
            <person name="Lyhne E.K."/>
            <person name="Kogle M.E."/>
            <person name="Barry K."/>
            <person name="Clum A."/>
            <person name="Na H."/>
            <person name="Ledsgaard L."/>
            <person name="Lin J."/>
            <person name="Lipzen A."/>
            <person name="Kuo A."/>
            <person name="Riley R."/>
            <person name="Mondo S."/>
            <person name="Labutti K."/>
            <person name="Haridas S."/>
            <person name="Pangalinan J."/>
            <person name="Salamov A.A."/>
            <person name="Simmons B.A."/>
            <person name="Magnuson J.K."/>
            <person name="Chen J."/>
            <person name="Drula E."/>
            <person name="Henrissat B."/>
            <person name="Wiebenga A."/>
            <person name="Lubbers R.J."/>
            <person name="Gomes A.C."/>
            <person name="Macurrencykelacurrency M.R."/>
            <person name="Stajich J."/>
            <person name="Grigoriev I.V."/>
            <person name="Mortensen U.H."/>
            <person name="De Vries R.P."/>
            <person name="Baker S.E."/>
            <person name="Andersen M.R."/>
        </authorList>
    </citation>
    <scope>NUCLEOTIDE SEQUENCE [LARGE SCALE GENOMIC DNA]</scope>
    <source>
        <strain evidence="2 3">CBS 449.75</strain>
    </source>
</reference>
<keyword evidence="3" id="KW-1185">Reference proteome</keyword>
<evidence type="ECO:0000313" key="3">
    <source>
        <dbReference type="Proteomes" id="UP001610432"/>
    </source>
</evidence>
<dbReference type="PANTHER" id="PTHR43162">
    <property type="match status" value="1"/>
</dbReference>
<dbReference type="Pfam" id="PF05368">
    <property type="entry name" value="NmrA"/>
    <property type="match status" value="1"/>
</dbReference>
<dbReference type="SUPFAM" id="SSF51735">
    <property type="entry name" value="NAD(P)-binding Rossmann-fold domains"/>
    <property type="match status" value="1"/>
</dbReference>
<name>A0ABR4M5D7_9EURO</name>
<feature type="domain" description="NmrA-like" evidence="1">
    <location>
        <begin position="5"/>
        <end position="278"/>
    </location>
</feature>
<dbReference type="EMBL" id="JBFXLQ010000002">
    <property type="protein sequence ID" value="KAL2871783.1"/>
    <property type="molecule type" value="Genomic_DNA"/>
</dbReference>
<protein>
    <submittedName>
        <fullName evidence="2">NmrA-like family protein</fullName>
    </submittedName>
</protein>
<dbReference type="Gene3D" id="3.40.50.720">
    <property type="entry name" value="NAD(P)-binding Rossmann-like Domain"/>
    <property type="match status" value="1"/>
</dbReference>
<organism evidence="2 3">
    <name type="scientific">Aspergillus lucknowensis</name>
    <dbReference type="NCBI Taxonomy" id="176173"/>
    <lineage>
        <taxon>Eukaryota</taxon>
        <taxon>Fungi</taxon>
        <taxon>Dikarya</taxon>
        <taxon>Ascomycota</taxon>
        <taxon>Pezizomycotina</taxon>
        <taxon>Eurotiomycetes</taxon>
        <taxon>Eurotiomycetidae</taxon>
        <taxon>Eurotiales</taxon>
        <taxon>Aspergillaceae</taxon>
        <taxon>Aspergillus</taxon>
        <taxon>Aspergillus subgen. Nidulantes</taxon>
    </lineage>
</organism>
<dbReference type="GeneID" id="98150638"/>
<dbReference type="PANTHER" id="PTHR43162:SF1">
    <property type="entry name" value="PRESTALK A DIFFERENTIATION PROTEIN A"/>
    <property type="match status" value="1"/>
</dbReference>
<gene>
    <name evidence="2" type="ORF">BJX67DRAFT_87162</name>
</gene>
<sequence>MSVRKVLVFGPTGGVGSAAARTAHSHGAEVFLAMRDTSKSIPGLTATEEQHSGRYERVQADLTQPDSVRVAVSKTGATHAFIYVVLGASPDHMRSTAETLKAAGIEFVVLLSSGGVQGDIRAVPPSDFVGYAHAQVELSLEEVFGPRGYVAIRPTFFASNAFWWQKQIVEDKEVKWAFPDLQFDYIAPEDIGAVAGTILSGAIEGEQENPVPLVGPEDGLSVAGAIETIARAINQPVKVTQVSPDENVQVLVAKGGTPEPLARFLIESFAKMNENQEDLRLLLAPARPNIQKYLKRPAMRFSEWAEQNKDKFEA</sequence>
<accession>A0ABR4M5D7</accession>